<feature type="domain" description="Transposase IS204/IS1001/IS1096/IS1165 zinc-finger" evidence="3">
    <location>
        <begin position="46"/>
        <end position="88"/>
    </location>
</feature>
<protein>
    <submittedName>
        <fullName evidence="5">ISL3-like element ISDvu5 family transposase</fullName>
    </submittedName>
</protein>
<evidence type="ECO:0000313" key="5">
    <source>
        <dbReference type="EMBL" id="WMW64663.1"/>
    </source>
</evidence>
<dbReference type="RefSeq" id="WP_309540605.1">
    <property type="nucleotide sequence ID" value="NZ_CP133659.1"/>
</dbReference>
<evidence type="ECO:0000259" key="2">
    <source>
        <dbReference type="Pfam" id="PF13542"/>
    </source>
</evidence>
<dbReference type="InterPro" id="IPR029261">
    <property type="entry name" value="Transposase_Znf"/>
</dbReference>
<keyword evidence="6" id="KW-1185">Reference proteome</keyword>
<dbReference type="InterPro" id="IPR047951">
    <property type="entry name" value="Transpos_ISL3"/>
</dbReference>
<dbReference type="InterPro" id="IPR002560">
    <property type="entry name" value="Transposase_DDE"/>
</dbReference>
<name>A0ABY9R1E9_9BACT</name>
<sequence length="413" mass="46832">MEANDLLTLGLGLTAPWRVVDQSLDLSKQPSELRLEVEAARGERYPCPACGALCKAHDFAEFSWRHLNFFQHHCLIKARVPRVRCPEHGLKRVNVPWARPGSGFTLLFEQAVMLLAREMPVNAVARYVGVTDKRIWRVVTHYVLKGMGKLDLSRLCGIGLDETATKRGHHYVTIFVDMDRESRPVVFATPGKGKECLKTFAAYLKGRQGNPENVVEVVCDMSPAFLSAVEATFRNAAVTVDWFHVVQIFTKALDEVRRLEAREVILPKAARWAVLKGLETWRSEEQVAALKELEERGLATATAFRVKELLRWVRKADTRQGARWRATRFFEFARELAGDSVLLAPVRKALNTFEDHLPRILRRWDSLLSNARLEGLNGLFQAARSRARGYRNVTTFITMIYLIGAPITQLLEA</sequence>
<reference evidence="5" key="1">
    <citation type="submission" date="2023-09" db="EMBL/GenBank/DDBJ databases">
        <authorList>
            <consortium name="CW5 consortium"/>
            <person name="Lu C.-W."/>
        </authorList>
    </citation>
    <scope>NUCLEOTIDE SEQUENCE</scope>
    <source>
        <strain evidence="5">KPS</strain>
    </source>
</reference>
<dbReference type="Proteomes" id="UP001180616">
    <property type="component" value="Chromosome"/>
</dbReference>
<feature type="domain" description="Transposase IS204/IS1001/IS1096/IS1165 helix-turn-helix" evidence="2">
    <location>
        <begin position="94"/>
        <end position="143"/>
    </location>
</feature>
<proteinExistence type="predicted"/>
<dbReference type="Pfam" id="PF14690">
    <property type="entry name" value="Zn_ribbon_ISL3"/>
    <property type="match status" value="1"/>
</dbReference>
<evidence type="ECO:0000259" key="3">
    <source>
        <dbReference type="Pfam" id="PF14690"/>
    </source>
</evidence>
<dbReference type="EMBL" id="CP133659">
    <property type="protein sequence ID" value="WMW64663.1"/>
    <property type="molecule type" value="Genomic_DNA"/>
</dbReference>
<dbReference type="NCBIfam" id="NF033550">
    <property type="entry name" value="transpos_ISL3"/>
    <property type="match status" value="1"/>
</dbReference>
<dbReference type="Pfam" id="PF13542">
    <property type="entry name" value="HTH_Tnp_ISL3"/>
    <property type="match status" value="1"/>
</dbReference>
<dbReference type="EMBL" id="CP133659">
    <property type="protein sequence ID" value="WMW64515.1"/>
    <property type="molecule type" value="Genomic_DNA"/>
</dbReference>
<dbReference type="PANTHER" id="PTHR33498:SF1">
    <property type="entry name" value="TRANSPOSASE FOR INSERTION SEQUENCE ELEMENT IS1557"/>
    <property type="match status" value="1"/>
</dbReference>
<accession>A0ABY9R1E9</accession>
<organism evidence="5 6">
    <name type="scientific">Nitratidesulfovibrio liaohensis</name>
    <dbReference type="NCBI Taxonomy" id="2604158"/>
    <lineage>
        <taxon>Bacteria</taxon>
        <taxon>Pseudomonadati</taxon>
        <taxon>Thermodesulfobacteriota</taxon>
        <taxon>Desulfovibrionia</taxon>
        <taxon>Desulfovibrionales</taxon>
        <taxon>Desulfovibrionaceae</taxon>
        <taxon>Nitratidesulfovibrio</taxon>
    </lineage>
</organism>
<feature type="domain" description="Transposase IS204/IS1001/IS1096/IS1165 DDE" evidence="1">
    <location>
        <begin position="158"/>
        <end position="400"/>
    </location>
</feature>
<dbReference type="Pfam" id="PF01610">
    <property type="entry name" value="DDE_Tnp_ISL3"/>
    <property type="match status" value="1"/>
</dbReference>
<dbReference type="PANTHER" id="PTHR33498">
    <property type="entry name" value="TRANSPOSASE FOR INSERTION SEQUENCE ELEMENT IS1557"/>
    <property type="match status" value="1"/>
</dbReference>
<evidence type="ECO:0000313" key="4">
    <source>
        <dbReference type="EMBL" id="WMW64515.1"/>
    </source>
</evidence>
<evidence type="ECO:0000313" key="6">
    <source>
        <dbReference type="Proteomes" id="UP001180616"/>
    </source>
</evidence>
<gene>
    <name evidence="4" type="ORF">KPS_002548</name>
    <name evidence="5" type="ORF">KPS_002716</name>
</gene>
<evidence type="ECO:0000259" key="1">
    <source>
        <dbReference type="Pfam" id="PF01610"/>
    </source>
</evidence>
<dbReference type="InterPro" id="IPR032877">
    <property type="entry name" value="Transposase_HTH"/>
</dbReference>